<feature type="non-terminal residue" evidence="2">
    <location>
        <position position="1"/>
    </location>
</feature>
<feature type="compositionally biased region" description="Basic and acidic residues" evidence="1">
    <location>
        <begin position="1"/>
        <end position="34"/>
    </location>
</feature>
<evidence type="ECO:0000313" key="2">
    <source>
        <dbReference type="EMBL" id="PHL20180.1"/>
    </source>
</evidence>
<dbReference type="EMBL" id="PCGC01000304">
    <property type="protein sequence ID" value="PHL20180.1"/>
    <property type="molecule type" value="Genomic_DNA"/>
</dbReference>
<comment type="caution">
    <text evidence="2">The sequence shown here is derived from an EMBL/GenBank/DDBJ whole genome shotgun (WGS) entry which is preliminary data.</text>
</comment>
<accession>A0A2G0E6S2</accession>
<reference evidence="2 3" key="1">
    <citation type="submission" date="2017-10" db="EMBL/GenBank/DDBJ databases">
        <title>Draft genomes of the Enterococcus faecium isolated from human feces before and after Helicobacter pylori eradication therapy.</title>
        <authorList>
            <person name="Prianichniikov N.A."/>
            <person name="Glushchenko O.E."/>
            <person name="Malakhova M.V."/>
        </authorList>
    </citation>
    <scope>NUCLEOTIDE SEQUENCE [LARGE SCALE GENOMIC DNA]</scope>
    <source>
        <strain evidence="2 3">Hp_5-7</strain>
    </source>
</reference>
<evidence type="ECO:0000313" key="3">
    <source>
        <dbReference type="Proteomes" id="UP000224303"/>
    </source>
</evidence>
<feature type="region of interest" description="Disordered" evidence="1">
    <location>
        <begin position="1"/>
        <end position="42"/>
    </location>
</feature>
<organism evidence="2 3">
    <name type="scientific">Enterococcus faecium</name>
    <name type="common">Streptococcus faecium</name>
    <dbReference type="NCBI Taxonomy" id="1352"/>
    <lineage>
        <taxon>Bacteria</taxon>
        <taxon>Bacillati</taxon>
        <taxon>Bacillota</taxon>
        <taxon>Bacilli</taxon>
        <taxon>Lactobacillales</taxon>
        <taxon>Enterococcaceae</taxon>
        <taxon>Enterococcus</taxon>
    </lineage>
</organism>
<evidence type="ECO:0000256" key="1">
    <source>
        <dbReference type="SAM" id="MobiDB-lite"/>
    </source>
</evidence>
<dbReference type="Proteomes" id="UP000224303">
    <property type="component" value="Unassembled WGS sequence"/>
</dbReference>
<name>A0A2G0E6S2_ENTFC</name>
<gene>
    <name evidence="2" type="ORF">CQR37_15945</name>
</gene>
<proteinExistence type="predicted"/>
<protein>
    <submittedName>
        <fullName evidence="2">rRNA processing protein</fullName>
    </submittedName>
</protein>
<sequence length="42" mass="4938">NSGEKKTESNETNRFEKDNEKAGEEVKEKIEKLTSKKKHDHH</sequence>
<dbReference type="AlphaFoldDB" id="A0A2G0E6S2"/>